<dbReference type="InterPro" id="IPR036388">
    <property type="entry name" value="WH-like_DNA-bd_sf"/>
</dbReference>
<dbReference type="PANTHER" id="PTHR43537:SF5">
    <property type="entry name" value="UXU OPERON TRANSCRIPTIONAL REGULATOR"/>
    <property type="match status" value="1"/>
</dbReference>
<evidence type="ECO:0000256" key="2">
    <source>
        <dbReference type="ARBA" id="ARBA00023125"/>
    </source>
</evidence>
<dbReference type="Pfam" id="PF07729">
    <property type="entry name" value="FCD"/>
    <property type="match status" value="1"/>
</dbReference>
<comment type="caution">
    <text evidence="5">The sequence shown here is derived from an EMBL/GenBank/DDBJ whole genome shotgun (WGS) entry which is preliminary data.</text>
</comment>
<dbReference type="Pfam" id="PF00392">
    <property type="entry name" value="GntR"/>
    <property type="match status" value="1"/>
</dbReference>
<evidence type="ECO:0000259" key="4">
    <source>
        <dbReference type="PROSITE" id="PS50949"/>
    </source>
</evidence>
<evidence type="ECO:0000313" key="6">
    <source>
        <dbReference type="Proteomes" id="UP000664288"/>
    </source>
</evidence>
<dbReference type="EMBL" id="JAFMPY010000014">
    <property type="protein sequence ID" value="MBO0904738.1"/>
    <property type="molecule type" value="Genomic_DNA"/>
</dbReference>
<gene>
    <name evidence="5" type="ORF">J1C47_13915</name>
</gene>
<organism evidence="5 6">
    <name type="scientific">Jiella sonneratiae</name>
    <dbReference type="NCBI Taxonomy" id="2816856"/>
    <lineage>
        <taxon>Bacteria</taxon>
        <taxon>Pseudomonadati</taxon>
        <taxon>Pseudomonadota</taxon>
        <taxon>Alphaproteobacteria</taxon>
        <taxon>Hyphomicrobiales</taxon>
        <taxon>Aurantimonadaceae</taxon>
        <taxon>Jiella</taxon>
    </lineage>
</organism>
<name>A0ABS3J4Y1_9HYPH</name>
<accession>A0ABS3J4Y1</accession>
<dbReference type="Proteomes" id="UP000664288">
    <property type="component" value="Unassembled WGS sequence"/>
</dbReference>
<dbReference type="PRINTS" id="PR00035">
    <property type="entry name" value="HTHGNTR"/>
</dbReference>
<keyword evidence="2" id="KW-0238">DNA-binding</keyword>
<protein>
    <submittedName>
        <fullName evidence="5">FadR family transcriptional regulator</fullName>
    </submittedName>
</protein>
<sequence>MSSTEYVLENAPQLREAILRHNVRDVVAAKLAALVASGLLKVGDALPSERELAAALQVSRETVRGGIQILAAKGLLAVVHGARTKVVSDDVDPDFVGLREARRINGYDIGDIHASRWLVERRVVADAAARIDDATLAFLEESLKAQRKATDDPVRFLIIDREFHLAVYRCCGNAVLADFVGDLYGFMMEHRHRAVAKPGAIESSYRDHRAIVAALRSRDVAQTVRAFEVHLDRIYHTTMTILAGAGGTAGQDASALPAGGSPAGGC</sequence>
<dbReference type="SUPFAM" id="SSF48008">
    <property type="entry name" value="GntR ligand-binding domain-like"/>
    <property type="match status" value="1"/>
</dbReference>
<dbReference type="PROSITE" id="PS50949">
    <property type="entry name" value="HTH_GNTR"/>
    <property type="match status" value="1"/>
</dbReference>
<keyword evidence="3" id="KW-0804">Transcription</keyword>
<dbReference type="RefSeq" id="WP_207351484.1">
    <property type="nucleotide sequence ID" value="NZ_JAFMPY010000014.1"/>
</dbReference>
<evidence type="ECO:0000256" key="1">
    <source>
        <dbReference type="ARBA" id="ARBA00023015"/>
    </source>
</evidence>
<feature type="domain" description="HTH gntR-type" evidence="4">
    <location>
        <begin position="21"/>
        <end position="89"/>
    </location>
</feature>
<evidence type="ECO:0000256" key="3">
    <source>
        <dbReference type="ARBA" id="ARBA00023163"/>
    </source>
</evidence>
<dbReference type="SMART" id="SM00345">
    <property type="entry name" value="HTH_GNTR"/>
    <property type="match status" value="1"/>
</dbReference>
<dbReference type="SMART" id="SM00895">
    <property type="entry name" value="FCD"/>
    <property type="match status" value="1"/>
</dbReference>
<dbReference type="PANTHER" id="PTHR43537">
    <property type="entry name" value="TRANSCRIPTIONAL REGULATOR, GNTR FAMILY"/>
    <property type="match status" value="1"/>
</dbReference>
<dbReference type="InterPro" id="IPR008920">
    <property type="entry name" value="TF_FadR/GntR_C"/>
</dbReference>
<dbReference type="InterPro" id="IPR011711">
    <property type="entry name" value="GntR_C"/>
</dbReference>
<proteinExistence type="predicted"/>
<dbReference type="CDD" id="cd07377">
    <property type="entry name" value="WHTH_GntR"/>
    <property type="match status" value="1"/>
</dbReference>
<evidence type="ECO:0000313" key="5">
    <source>
        <dbReference type="EMBL" id="MBO0904738.1"/>
    </source>
</evidence>
<dbReference type="Gene3D" id="1.20.120.530">
    <property type="entry name" value="GntR ligand-binding domain-like"/>
    <property type="match status" value="1"/>
</dbReference>
<keyword evidence="6" id="KW-1185">Reference proteome</keyword>
<reference evidence="5 6" key="1">
    <citation type="submission" date="2021-03" db="EMBL/GenBank/DDBJ databases">
        <title>Whole genome sequence of Jiella sp. MQZ13P-4.</title>
        <authorList>
            <person name="Tuo L."/>
        </authorList>
    </citation>
    <scope>NUCLEOTIDE SEQUENCE [LARGE SCALE GENOMIC DNA]</scope>
    <source>
        <strain evidence="5 6">MQZ13P-4</strain>
    </source>
</reference>
<dbReference type="InterPro" id="IPR036390">
    <property type="entry name" value="WH_DNA-bd_sf"/>
</dbReference>
<keyword evidence="1" id="KW-0805">Transcription regulation</keyword>
<dbReference type="InterPro" id="IPR000524">
    <property type="entry name" value="Tscrpt_reg_HTH_GntR"/>
</dbReference>
<dbReference type="Gene3D" id="1.10.10.10">
    <property type="entry name" value="Winged helix-like DNA-binding domain superfamily/Winged helix DNA-binding domain"/>
    <property type="match status" value="1"/>
</dbReference>
<dbReference type="SUPFAM" id="SSF46785">
    <property type="entry name" value="Winged helix' DNA-binding domain"/>
    <property type="match status" value="1"/>
</dbReference>